<gene>
    <name evidence="1" type="ORF">GKC30_02805</name>
</gene>
<evidence type="ECO:0000313" key="1">
    <source>
        <dbReference type="EMBL" id="MUM76560.1"/>
    </source>
</evidence>
<proteinExistence type="predicted"/>
<name>A0A7K1KKJ2_9BACT</name>
<dbReference type="EMBL" id="WODC01000001">
    <property type="protein sequence ID" value="MUM76560.1"/>
    <property type="molecule type" value="Genomic_DNA"/>
</dbReference>
<keyword evidence="2" id="KW-1185">Reference proteome</keyword>
<organism evidence="1 2">
    <name type="scientific">Pseudodesulfovibrio alkaliphilus</name>
    <dbReference type="NCBI Taxonomy" id="2661613"/>
    <lineage>
        <taxon>Bacteria</taxon>
        <taxon>Pseudomonadati</taxon>
        <taxon>Thermodesulfobacteriota</taxon>
        <taxon>Desulfovibrionia</taxon>
        <taxon>Desulfovibrionales</taxon>
        <taxon>Desulfovibrionaceae</taxon>
    </lineage>
</organism>
<dbReference type="RefSeq" id="WP_155932168.1">
    <property type="nucleotide sequence ID" value="NZ_WODC01000001.1"/>
</dbReference>
<comment type="caution">
    <text evidence="1">The sequence shown here is derived from an EMBL/GenBank/DDBJ whole genome shotgun (WGS) entry which is preliminary data.</text>
</comment>
<protein>
    <submittedName>
        <fullName evidence="1">Uncharacterized protein</fullName>
    </submittedName>
</protein>
<accession>A0A7K1KKJ2</accession>
<dbReference type="AlphaFoldDB" id="A0A7K1KKJ2"/>
<reference evidence="1 2" key="1">
    <citation type="submission" date="2019-11" db="EMBL/GenBank/DDBJ databases">
        <title>Pseudodesulfovibrio alkaliphilus, sp. nov., an alkaliphilic sulfate-reducing bacteria from mud volcano of Taman peninsula, Russia.</title>
        <authorList>
            <person name="Frolova A."/>
            <person name="Merkel A.Y."/>
            <person name="Slobodkin A.I."/>
        </authorList>
    </citation>
    <scope>NUCLEOTIDE SEQUENCE [LARGE SCALE GENOMIC DNA]</scope>
    <source>
        <strain evidence="1 2">F-1</strain>
    </source>
</reference>
<evidence type="ECO:0000313" key="2">
    <source>
        <dbReference type="Proteomes" id="UP000461162"/>
    </source>
</evidence>
<dbReference type="Proteomes" id="UP000461162">
    <property type="component" value="Unassembled WGS sequence"/>
</dbReference>
<sequence length="90" mass="9602">MNRIDQSPGLEPRIDQLSKKIRELRGGQRSEEGLDAALDAVERNSGRREAAVAAASLAGLGDELSLQGAHLHGLDPSRVADLISDPFADE</sequence>